<evidence type="ECO:0000313" key="2">
    <source>
        <dbReference type="EMBL" id="KAL3828970.1"/>
    </source>
</evidence>
<accession>A0ABD3SX96</accession>
<sequence>MPRHLTVPPGGFHHPSAAAADFASATATPTETYDNGKNDGDDEERLSGGNILLNQANASLQSFPLQLELVATRFGFCQKLR</sequence>
<evidence type="ECO:0000313" key="3">
    <source>
        <dbReference type="Proteomes" id="UP001634393"/>
    </source>
</evidence>
<gene>
    <name evidence="2" type="ORF">ACJIZ3_017772</name>
</gene>
<protein>
    <submittedName>
        <fullName evidence="2">Uncharacterized protein</fullName>
    </submittedName>
</protein>
<evidence type="ECO:0000256" key="1">
    <source>
        <dbReference type="SAM" id="MobiDB-lite"/>
    </source>
</evidence>
<dbReference type="AlphaFoldDB" id="A0ABD3SX96"/>
<reference evidence="2 3" key="1">
    <citation type="submission" date="2024-12" db="EMBL/GenBank/DDBJ databases">
        <title>The unique morphological basis and parallel evolutionary history of personate flowers in Penstemon.</title>
        <authorList>
            <person name="Depatie T.H."/>
            <person name="Wessinger C.A."/>
        </authorList>
    </citation>
    <scope>NUCLEOTIDE SEQUENCE [LARGE SCALE GENOMIC DNA]</scope>
    <source>
        <strain evidence="2">WTNN_2</strain>
        <tissue evidence="2">Leaf</tissue>
    </source>
</reference>
<feature type="region of interest" description="Disordered" evidence="1">
    <location>
        <begin position="28"/>
        <end position="47"/>
    </location>
</feature>
<keyword evidence="3" id="KW-1185">Reference proteome</keyword>
<dbReference type="EMBL" id="JBJXBP010000005">
    <property type="protein sequence ID" value="KAL3828970.1"/>
    <property type="molecule type" value="Genomic_DNA"/>
</dbReference>
<dbReference type="Proteomes" id="UP001634393">
    <property type="component" value="Unassembled WGS sequence"/>
</dbReference>
<proteinExistence type="predicted"/>
<organism evidence="2 3">
    <name type="scientific">Penstemon smallii</name>
    <dbReference type="NCBI Taxonomy" id="265156"/>
    <lineage>
        <taxon>Eukaryota</taxon>
        <taxon>Viridiplantae</taxon>
        <taxon>Streptophyta</taxon>
        <taxon>Embryophyta</taxon>
        <taxon>Tracheophyta</taxon>
        <taxon>Spermatophyta</taxon>
        <taxon>Magnoliopsida</taxon>
        <taxon>eudicotyledons</taxon>
        <taxon>Gunneridae</taxon>
        <taxon>Pentapetalae</taxon>
        <taxon>asterids</taxon>
        <taxon>lamiids</taxon>
        <taxon>Lamiales</taxon>
        <taxon>Plantaginaceae</taxon>
        <taxon>Cheloneae</taxon>
        <taxon>Penstemon</taxon>
    </lineage>
</organism>
<comment type="caution">
    <text evidence="2">The sequence shown here is derived from an EMBL/GenBank/DDBJ whole genome shotgun (WGS) entry which is preliminary data.</text>
</comment>
<name>A0ABD3SX96_9LAMI</name>